<organism evidence="2 3">
    <name type="scientific">Aspergillus cristatus</name>
    <name type="common">Chinese Fuzhuan brick tea-fermentation fungus</name>
    <name type="synonym">Eurotium cristatum</name>
    <dbReference type="NCBI Taxonomy" id="573508"/>
    <lineage>
        <taxon>Eukaryota</taxon>
        <taxon>Fungi</taxon>
        <taxon>Dikarya</taxon>
        <taxon>Ascomycota</taxon>
        <taxon>Pezizomycotina</taxon>
        <taxon>Eurotiomycetes</taxon>
        <taxon>Eurotiomycetidae</taxon>
        <taxon>Eurotiales</taxon>
        <taxon>Aspergillaceae</taxon>
        <taxon>Aspergillus</taxon>
        <taxon>Aspergillus subgen. Aspergillus</taxon>
    </lineage>
</organism>
<evidence type="ECO:0000256" key="1">
    <source>
        <dbReference type="SAM" id="MobiDB-lite"/>
    </source>
</evidence>
<feature type="compositionally biased region" description="Low complexity" evidence="1">
    <location>
        <begin position="167"/>
        <end position="176"/>
    </location>
</feature>
<keyword evidence="3" id="KW-1185">Reference proteome</keyword>
<dbReference type="EMBL" id="JXNT01000029">
    <property type="protein sequence ID" value="ODM14298.1"/>
    <property type="molecule type" value="Genomic_DNA"/>
</dbReference>
<dbReference type="AlphaFoldDB" id="A0A1E3B048"/>
<feature type="region of interest" description="Disordered" evidence="1">
    <location>
        <begin position="155"/>
        <end position="177"/>
    </location>
</feature>
<reference evidence="2 3" key="1">
    <citation type="journal article" date="2016" name="BMC Genomics">
        <title>Comparative genomic and transcriptomic analyses of the Fuzhuan brick tea-fermentation fungus Aspergillus cristatus.</title>
        <authorList>
            <person name="Ge Y."/>
            <person name="Wang Y."/>
            <person name="Liu Y."/>
            <person name="Tan Y."/>
            <person name="Ren X."/>
            <person name="Zhang X."/>
            <person name="Hyde K.D."/>
            <person name="Liu Y."/>
            <person name="Liu Z."/>
        </authorList>
    </citation>
    <scope>NUCLEOTIDE SEQUENCE [LARGE SCALE GENOMIC DNA]</scope>
    <source>
        <strain evidence="2 3">GZAAS20.1005</strain>
    </source>
</reference>
<dbReference type="VEuPathDB" id="FungiDB:SI65_10295"/>
<dbReference type="OrthoDB" id="4506733at2759"/>
<dbReference type="STRING" id="573508.A0A1E3B048"/>
<proteinExistence type="predicted"/>
<gene>
    <name evidence="2" type="ORF">SI65_10295</name>
</gene>
<feature type="compositionally biased region" description="Basic residues" evidence="1">
    <location>
        <begin position="444"/>
        <end position="458"/>
    </location>
</feature>
<feature type="compositionally biased region" description="Basic residues" evidence="1">
    <location>
        <begin position="518"/>
        <end position="527"/>
    </location>
</feature>
<feature type="region of interest" description="Disordered" evidence="1">
    <location>
        <begin position="102"/>
        <end position="132"/>
    </location>
</feature>
<dbReference type="Proteomes" id="UP000094569">
    <property type="component" value="Unassembled WGS sequence"/>
</dbReference>
<comment type="caution">
    <text evidence="2">The sequence shown here is derived from an EMBL/GenBank/DDBJ whole genome shotgun (WGS) entry which is preliminary data.</text>
</comment>
<accession>A0A1E3B048</accession>
<sequence length="550" mass="61102">MGGAKKKGVVGAASPWPDHSYNHKDHDQCAHAAAILTETAELKQIADRTQGLPPRDLFIRFMSSVEDLAAKVRDRQSNNGSEDHDGQKDVLQQIQSMLNKQTEEMKALQHPTQIPKAINSPPSYTPSGHAKSYRDAALASHLTSTKSSLISGWMQGHTHGSIGTNETPSTSPSSPATPFPLKTDLEIHIRSTDRQIIDPLRHQKEARVVERANRAIKESNNSIIAHRSVSTGRILPSGDIILRAESLEDVEQLVRAAKDWCLAFGDSATIKRRTYCVVMNGVNCQLDLAAAPARIKADNLGRLASAPTMITYTGWLLGPRHIAEHKPETSKLIVEFDNDRAANIAILLGLAIDGRDHPSRDRTKAQCAVCQQQNTKQREKISEDHFAFDRSCPARVEQVEMARHNRANGRGWYESTPISLGSEAPSGEKQGQNPTPAEATEHHTQRRGPGRPRKTNKRARTEDEPEPNSVMADTQPEMEMNTQTQTLQLREGPRRQSRARALSAPNTDTAPRVLRQTQNRRKGHTQHHGQESDDEQSQYHSNEDPMEEEL</sequence>
<name>A0A1E3B048_ASPCR</name>
<feature type="region of interest" description="Disordered" evidence="1">
    <location>
        <begin position="407"/>
        <end position="550"/>
    </location>
</feature>
<protein>
    <submittedName>
        <fullName evidence="2">Uncharacterized protein</fullName>
    </submittedName>
</protein>
<evidence type="ECO:0000313" key="3">
    <source>
        <dbReference type="Proteomes" id="UP000094569"/>
    </source>
</evidence>
<evidence type="ECO:0000313" key="2">
    <source>
        <dbReference type="EMBL" id="ODM14298.1"/>
    </source>
</evidence>